<dbReference type="GO" id="GO:0016620">
    <property type="term" value="F:oxidoreductase activity, acting on the aldehyde or oxo group of donors, NAD or NADP as acceptor"/>
    <property type="evidence" value="ECO:0007669"/>
    <property type="project" value="InterPro"/>
</dbReference>
<dbReference type="InterPro" id="IPR016162">
    <property type="entry name" value="Ald_DH_N"/>
</dbReference>
<reference evidence="4" key="1">
    <citation type="submission" date="2018-05" db="EMBL/GenBank/DDBJ databases">
        <authorList>
            <person name="Lanie J.A."/>
            <person name="Ng W.-L."/>
            <person name="Kazmierczak K.M."/>
            <person name="Andrzejewski T.M."/>
            <person name="Davidsen T.M."/>
            <person name="Wayne K.J."/>
            <person name="Tettelin H."/>
            <person name="Glass J.I."/>
            <person name="Rusch D."/>
            <person name="Podicherti R."/>
            <person name="Tsui H.-C.T."/>
            <person name="Winkler M.E."/>
        </authorList>
    </citation>
    <scope>NUCLEOTIDE SEQUENCE</scope>
</reference>
<accession>A0A382R6P6</accession>
<organism evidence="4">
    <name type="scientific">marine metagenome</name>
    <dbReference type="NCBI Taxonomy" id="408172"/>
    <lineage>
        <taxon>unclassified sequences</taxon>
        <taxon>metagenomes</taxon>
        <taxon>ecological metagenomes</taxon>
    </lineage>
</organism>
<dbReference type="InterPro" id="IPR016161">
    <property type="entry name" value="Ald_DH/histidinol_DH"/>
</dbReference>
<dbReference type="InterPro" id="IPR016163">
    <property type="entry name" value="Ald_DH_C"/>
</dbReference>
<comment type="similarity">
    <text evidence="1">Belongs to the aldehyde dehydrogenase family.</text>
</comment>
<evidence type="ECO:0000256" key="2">
    <source>
        <dbReference type="ARBA" id="ARBA00023002"/>
    </source>
</evidence>
<dbReference type="PROSITE" id="PS00687">
    <property type="entry name" value="ALDEHYDE_DEHYDR_GLU"/>
    <property type="match status" value="1"/>
</dbReference>
<feature type="domain" description="Aldehyde dehydrogenase" evidence="3">
    <location>
        <begin position="1"/>
        <end position="320"/>
    </location>
</feature>
<dbReference type="EMBL" id="UINC01119112">
    <property type="protein sequence ID" value="SVC92698.1"/>
    <property type="molecule type" value="Genomic_DNA"/>
</dbReference>
<keyword evidence="2" id="KW-0560">Oxidoreductase</keyword>
<dbReference type="SUPFAM" id="SSF53720">
    <property type="entry name" value="ALDH-like"/>
    <property type="match status" value="1"/>
</dbReference>
<gene>
    <name evidence="4" type="ORF">METZ01_LOCUS345552</name>
</gene>
<dbReference type="Gene3D" id="3.40.309.10">
    <property type="entry name" value="Aldehyde Dehydrogenase, Chain A, domain 2"/>
    <property type="match status" value="1"/>
</dbReference>
<evidence type="ECO:0000259" key="3">
    <source>
        <dbReference type="Pfam" id="PF00171"/>
    </source>
</evidence>
<dbReference type="InterPro" id="IPR029510">
    <property type="entry name" value="Ald_DH_CS_GLU"/>
</dbReference>
<dbReference type="AlphaFoldDB" id="A0A382R6P6"/>
<dbReference type="PANTHER" id="PTHR11699">
    <property type="entry name" value="ALDEHYDE DEHYDROGENASE-RELATED"/>
    <property type="match status" value="1"/>
</dbReference>
<protein>
    <recommendedName>
        <fullName evidence="3">Aldehyde dehydrogenase domain-containing protein</fullName>
    </recommendedName>
</protein>
<evidence type="ECO:0000256" key="1">
    <source>
        <dbReference type="ARBA" id="ARBA00009986"/>
    </source>
</evidence>
<dbReference type="Pfam" id="PF00171">
    <property type="entry name" value="Aldedh"/>
    <property type="match status" value="1"/>
</dbReference>
<sequence>GVVGCISPWNYPLLMAVWKISPALAAGNSVVLKPDEHSPHSCIKIAELFVEAGGPPGVLNVVSGLGEVAGKALALHPDVLKIGFTGSTEVGKLLLQYAGQSNMKKVSLETGGKSPMIFFADLPNMDQAVDTAYDSIYANMGEVCNAGSRIYVERALYADFVDQFIAKGQGAYTPGDPLDPETNMGPLVTAQAQKRVLGFIESGKSEGATLKFGGGVPDGLEAGCFVEPTLFSDVNNDMTIGREEIFGPVASIIPFDTEDEVISMANDTIYGLCASVWTSNVSRAHNMARAIESGMVYVNCYDVGDMTFEFGGYKQSGNTKDSCF</sequence>
<feature type="non-terminal residue" evidence="4">
    <location>
        <position position="1"/>
    </location>
</feature>
<feature type="non-terminal residue" evidence="4">
    <location>
        <position position="324"/>
    </location>
</feature>
<evidence type="ECO:0000313" key="4">
    <source>
        <dbReference type="EMBL" id="SVC92698.1"/>
    </source>
</evidence>
<dbReference type="PROSITE" id="PS00070">
    <property type="entry name" value="ALDEHYDE_DEHYDR_CYS"/>
    <property type="match status" value="1"/>
</dbReference>
<proteinExistence type="inferred from homology"/>
<dbReference type="InterPro" id="IPR016160">
    <property type="entry name" value="Ald_DH_CS_CYS"/>
</dbReference>
<dbReference type="Gene3D" id="3.40.605.10">
    <property type="entry name" value="Aldehyde Dehydrogenase, Chain A, domain 1"/>
    <property type="match status" value="1"/>
</dbReference>
<dbReference type="InterPro" id="IPR015590">
    <property type="entry name" value="Aldehyde_DH_dom"/>
</dbReference>
<dbReference type="FunFam" id="3.40.309.10:FF:000012">
    <property type="entry name" value="Betaine aldehyde dehydrogenase"/>
    <property type="match status" value="1"/>
</dbReference>
<name>A0A382R6P6_9ZZZZ</name>